<reference evidence="1" key="1">
    <citation type="submission" date="2022-08" db="UniProtKB">
        <authorList>
            <consortium name="EnsemblMetazoa"/>
        </authorList>
    </citation>
    <scope>IDENTIFICATION</scope>
    <source>
        <strain evidence="1">05x7-T-G4-1.051#20</strain>
    </source>
</reference>
<dbReference type="Proteomes" id="UP000005408">
    <property type="component" value="Unassembled WGS sequence"/>
</dbReference>
<evidence type="ECO:0000313" key="2">
    <source>
        <dbReference type="Proteomes" id="UP000005408"/>
    </source>
</evidence>
<protein>
    <submittedName>
        <fullName evidence="1">Uncharacterized protein</fullName>
    </submittedName>
</protein>
<sequence length="135" mass="14743">MYSNPINVGYISEGVSAQSAFQQPLVGPVSTGQLSVQTGTVLHGHNAPPGFTQHYSGIPAPYGTQYSAQYLPQSAIPNPWGFLGYTTILIIWDRNDLESKRLSIAVTYVEQTIDKGKTPKRKGKFISIRLDDCSP</sequence>
<organism evidence="1 2">
    <name type="scientific">Magallana gigas</name>
    <name type="common">Pacific oyster</name>
    <name type="synonym">Crassostrea gigas</name>
    <dbReference type="NCBI Taxonomy" id="29159"/>
    <lineage>
        <taxon>Eukaryota</taxon>
        <taxon>Metazoa</taxon>
        <taxon>Spiralia</taxon>
        <taxon>Lophotrochozoa</taxon>
        <taxon>Mollusca</taxon>
        <taxon>Bivalvia</taxon>
        <taxon>Autobranchia</taxon>
        <taxon>Pteriomorphia</taxon>
        <taxon>Ostreida</taxon>
        <taxon>Ostreoidea</taxon>
        <taxon>Ostreidae</taxon>
        <taxon>Magallana</taxon>
    </lineage>
</organism>
<name>A0A8W8NUB6_MAGGI</name>
<dbReference type="AlphaFoldDB" id="A0A8W8NUB6"/>
<keyword evidence="2" id="KW-1185">Reference proteome</keyword>
<evidence type="ECO:0000313" key="1">
    <source>
        <dbReference type="EnsemblMetazoa" id="G7275.1:cds"/>
    </source>
</evidence>
<accession>A0A8W8NUB6</accession>
<dbReference type="EnsemblMetazoa" id="G7275.1">
    <property type="protein sequence ID" value="G7275.1:cds"/>
    <property type="gene ID" value="G7275"/>
</dbReference>
<proteinExistence type="predicted"/>